<organism evidence="4 5">
    <name type="scientific">Pyxidicoccus parkwayensis</name>
    <dbReference type="NCBI Taxonomy" id="2813578"/>
    <lineage>
        <taxon>Bacteria</taxon>
        <taxon>Pseudomonadati</taxon>
        <taxon>Myxococcota</taxon>
        <taxon>Myxococcia</taxon>
        <taxon>Myxococcales</taxon>
        <taxon>Cystobacterineae</taxon>
        <taxon>Myxococcaceae</taxon>
        <taxon>Pyxidicoccus</taxon>
    </lineage>
</organism>
<name>A0ABX7NVV1_9BACT</name>
<evidence type="ECO:0000259" key="3">
    <source>
        <dbReference type="Pfam" id="PF13529"/>
    </source>
</evidence>
<evidence type="ECO:0000313" key="4">
    <source>
        <dbReference type="EMBL" id="QSQ22833.1"/>
    </source>
</evidence>
<feature type="region of interest" description="Disordered" evidence="1">
    <location>
        <begin position="444"/>
        <end position="480"/>
    </location>
</feature>
<reference evidence="4 5" key="1">
    <citation type="submission" date="2021-02" db="EMBL/GenBank/DDBJ databases">
        <title>De Novo genome assembly of isolated myxobacteria.</title>
        <authorList>
            <person name="Stevens D.C."/>
        </authorList>
    </citation>
    <scope>NUCLEOTIDE SEQUENCE [LARGE SCALE GENOMIC DNA]</scope>
    <source>
        <strain evidence="5">SCPEA02</strain>
    </source>
</reference>
<dbReference type="InterPro" id="IPR036366">
    <property type="entry name" value="PGBDSf"/>
</dbReference>
<keyword evidence="5" id="KW-1185">Reference proteome</keyword>
<feature type="compositionally biased region" description="Pro residues" evidence="1">
    <location>
        <begin position="61"/>
        <end position="80"/>
    </location>
</feature>
<feature type="domain" description="Peptidase C39-like" evidence="3">
    <location>
        <begin position="188"/>
        <end position="333"/>
    </location>
</feature>
<feature type="region of interest" description="Disordered" evidence="1">
    <location>
        <begin position="1"/>
        <end position="93"/>
    </location>
</feature>
<dbReference type="SUPFAM" id="SSF47090">
    <property type="entry name" value="PGBD-like"/>
    <property type="match status" value="1"/>
</dbReference>
<dbReference type="Proteomes" id="UP000662747">
    <property type="component" value="Chromosome"/>
</dbReference>
<evidence type="ECO:0000256" key="1">
    <source>
        <dbReference type="SAM" id="MobiDB-lite"/>
    </source>
</evidence>
<dbReference type="InterPro" id="IPR002477">
    <property type="entry name" value="Peptidoglycan-bd-like"/>
</dbReference>
<dbReference type="RefSeq" id="WP_206724409.1">
    <property type="nucleotide sequence ID" value="NZ_CP071090.1"/>
</dbReference>
<proteinExistence type="predicted"/>
<dbReference type="Pfam" id="PF01471">
    <property type="entry name" value="PG_binding_1"/>
    <property type="match status" value="1"/>
</dbReference>
<evidence type="ECO:0000313" key="5">
    <source>
        <dbReference type="Proteomes" id="UP000662747"/>
    </source>
</evidence>
<sequence length="1176" mass="123594">MRVDGSSPSIPSPSSQDTESVQRNEAPEPKVLREEDTSQSTGHDDASSFEEESSSSSSPKLRPPPPPPPPEPPPPEPWPVPEKDLKRGDSGKDVQALQDSLVELGYLTQEQVATGPGQFGPKTQAALEKFQKDHGLPTDGHYEARTREALSQALNSSHPAGAKTHGAAMSAEAAFITQFTSEYNPYGPRGSTNCGPASLAMSLAYTGHMPPGLTKEQQVDHARALMSPRRESEFTYVKASDGTRVPLLDRDHELTGGTMVADGIKSAGLTARYGQGWEALDQQLAAGNPVIANGATNASWRAQFPERMGNGDIGHLNAILGKTQDGKYLVADPLHTGGPVAMTRQQLSVFFSPTGGQPSFNALQGASRGTGAAAAGASAGAAASASAGAAASTGAAASAGTAASAGAAANASAGIAASAGATTASLPPRKDSGVVELLRNAATGLPVPEPGISTASTSTKATAGTQAATGSDPKAKAQQDAKALETTLQRSMQDAARQFEQLVISNPDPAYQQALVEAAKPSLEKMGDCFDGVSPETDRQLHPPKPQQPPDLNDKQVFNKLAGQETNIKYQTFYNLARAAEAMKEPAAGKVGELFVSKMQPGFTQSPVLLSAVRNCIQGGVGSRLAVDMERGKDGPTLTTPNSPRLYGKDVNALHETIWKSVDTIRADFTAAADKAEAHQAKLTELLSGPARVLTPEQQQKVISTFMTPERQKDVAEYQRLGTLLAKAAPDGVPATPDDPRVTELARALPRLAETDSGAEYLASQLDAKGQGRPVFFDVVSKLKDGKDFDEKLAVALVKSAGRDAIKAASLRDVATAKNIYEGLAQYAHLYGMKPDDMRRYTSVLQTLKPNMPPEQYRRNLQPLDNLLRDQSAGLIGNPESHAGQALRGLGVVIATSAFLGDATQWSDSDVAARIKIVGDGLSVGGDGMTWLHETFVKGASACKGFGRLSAVGAILGVVGDTIQTFQAVKAGHYFSAGASGAQALGGAILAASAFVSVAPGLQLLGAALFAGGVLVKTLNPDQLILRGQQVDLLAASGMDRKLAETLVHTGPDFLDEKLGQGLGMSPGDIQKFLGEHLELEGHRGYIDTLAQAAGTFGMTGANFQRFIERLAKTNDAQDLYALGDRLHSLFFGQPPSMDADGSYPSQAQRFRNWVETSYPDLISWVDEQHRKAAAA</sequence>
<feature type="compositionally biased region" description="Basic and acidic residues" evidence="1">
    <location>
        <begin position="20"/>
        <end position="46"/>
    </location>
</feature>
<feature type="compositionally biased region" description="Low complexity" evidence="1">
    <location>
        <begin position="1"/>
        <end position="15"/>
    </location>
</feature>
<evidence type="ECO:0000259" key="2">
    <source>
        <dbReference type="Pfam" id="PF01471"/>
    </source>
</evidence>
<feature type="compositionally biased region" description="Low complexity" evidence="1">
    <location>
        <begin position="453"/>
        <end position="472"/>
    </location>
</feature>
<dbReference type="Gene3D" id="3.90.70.10">
    <property type="entry name" value="Cysteine proteinases"/>
    <property type="match status" value="1"/>
</dbReference>
<gene>
    <name evidence="4" type="ORF">JY651_48380</name>
</gene>
<feature type="compositionally biased region" description="Basic and acidic residues" evidence="1">
    <location>
        <begin position="81"/>
        <end position="92"/>
    </location>
</feature>
<dbReference type="Pfam" id="PF13529">
    <property type="entry name" value="Peptidase_C39_2"/>
    <property type="match status" value="1"/>
</dbReference>
<feature type="domain" description="Peptidoglycan binding-like" evidence="2">
    <location>
        <begin position="90"/>
        <end position="150"/>
    </location>
</feature>
<dbReference type="Gene3D" id="1.10.101.10">
    <property type="entry name" value="PGBD-like superfamily/PGBD"/>
    <property type="match status" value="1"/>
</dbReference>
<feature type="region of interest" description="Disordered" evidence="1">
    <location>
        <begin position="526"/>
        <end position="553"/>
    </location>
</feature>
<dbReference type="InterPro" id="IPR036365">
    <property type="entry name" value="PGBD-like_sf"/>
</dbReference>
<dbReference type="EMBL" id="CP071090">
    <property type="protein sequence ID" value="QSQ22833.1"/>
    <property type="molecule type" value="Genomic_DNA"/>
</dbReference>
<dbReference type="InterPro" id="IPR039564">
    <property type="entry name" value="Peptidase_C39-like"/>
</dbReference>
<protein>
    <submittedName>
        <fullName evidence="4">Peptidoglycan-binding protein</fullName>
    </submittedName>
</protein>
<accession>A0ABX7NVV1</accession>